<feature type="transmembrane region" description="Helical" evidence="1">
    <location>
        <begin position="20"/>
        <end position="40"/>
    </location>
</feature>
<gene>
    <name evidence="2" type="ORF">H4Q31_15920</name>
</gene>
<evidence type="ECO:0008006" key="4">
    <source>
        <dbReference type="Google" id="ProtNLM"/>
    </source>
</evidence>
<feature type="transmembrane region" description="Helical" evidence="1">
    <location>
        <begin position="315"/>
        <end position="339"/>
    </location>
</feature>
<feature type="transmembrane region" description="Helical" evidence="1">
    <location>
        <begin position="75"/>
        <end position="95"/>
    </location>
</feature>
<feature type="transmembrane region" description="Helical" evidence="1">
    <location>
        <begin position="155"/>
        <end position="173"/>
    </location>
</feature>
<dbReference type="EMBL" id="JACJVN010000060">
    <property type="protein sequence ID" value="MBB6678778.1"/>
    <property type="molecule type" value="Genomic_DNA"/>
</dbReference>
<feature type="transmembrane region" description="Helical" evidence="1">
    <location>
        <begin position="382"/>
        <end position="403"/>
    </location>
</feature>
<accession>A0A841THR5</accession>
<feature type="transmembrane region" description="Helical" evidence="1">
    <location>
        <begin position="415"/>
        <end position="433"/>
    </location>
</feature>
<organism evidence="2 3">
    <name type="scientific">Cohnella lubricantis</name>
    <dbReference type="NCBI Taxonomy" id="2163172"/>
    <lineage>
        <taxon>Bacteria</taxon>
        <taxon>Bacillati</taxon>
        <taxon>Bacillota</taxon>
        <taxon>Bacilli</taxon>
        <taxon>Bacillales</taxon>
        <taxon>Paenibacillaceae</taxon>
        <taxon>Cohnella</taxon>
    </lineage>
</organism>
<dbReference type="AlphaFoldDB" id="A0A841THR5"/>
<sequence>MKQTITVYLRKMNPAIASPFLPLGLFLLVSLIRISLPGLYMDSVLPDYYAAYIGHQGTIPAWIFPDNMLFSPYEYPLLSSLYGGATPAYIGKLVWSVIGYNIFSIRLLHLSYGLIIVYFCYIIIRWATENKTIASFSAMMIAIDPSFVLAWRTQYYLQLFPLITFILSLLLFTRFIFEMRSNNKYSIRTMVLIGLLLGFSAWGYFIYTGYALVFFGVLLILLFSIKQKKVVIKTLSTFIVSFIGGYLPFIYAHFSIFVTQGIQGYLTTLRSLNSAYEIGEHGDIGFLARFHHVWELVKNLSGGDVMATTMVGQRLHVGVVVGEIVFIISVLIALIFLSLRFTEWFNKQDAIQHRLYILTVLTMALIGCHIVFGIIIGPSLGYQHFVMLLPLTYLSGTGAGYGIYSCIKDRLKNKLVIKCVVAVFFVLLAATYVNNNSNIYSNLKRTGGVGYYSDSINRLAEFAQEIPPDAVILFPQWGYWMGVATATGGTKEIWSETSIEQLIEDINNRPAKFDYYVVLEPANEQAVKDIGLQTDLSLKEIIRFHTREGIPTFFVAHYHRDNLTL</sequence>
<keyword evidence="3" id="KW-1185">Reference proteome</keyword>
<evidence type="ECO:0000313" key="3">
    <source>
        <dbReference type="Proteomes" id="UP000574133"/>
    </source>
</evidence>
<reference evidence="2 3" key="1">
    <citation type="submission" date="2020-08" db="EMBL/GenBank/DDBJ databases">
        <title>Cohnella phylogeny.</title>
        <authorList>
            <person name="Dunlap C."/>
        </authorList>
    </citation>
    <scope>NUCLEOTIDE SEQUENCE [LARGE SCALE GENOMIC DNA]</scope>
    <source>
        <strain evidence="2 3">DSM 103658</strain>
    </source>
</reference>
<feature type="transmembrane region" description="Helical" evidence="1">
    <location>
        <begin position="237"/>
        <end position="258"/>
    </location>
</feature>
<evidence type="ECO:0000256" key="1">
    <source>
        <dbReference type="SAM" id="Phobius"/>
    </source>
</evidence>
<keyword evidence="1" id="KW-0812">Transmembrane</keyword>
<feature type="transmembrane region" description="Helical" evidence="1">
    <location>
        <begin position="107"/>
        <end position="127"/>
    </location>
</feature>
<feature type="transmembrane region" description="Helical" evidence="1">
    <location>
        <begin position="355"/>
        <end position="376"/>
    </location>
</feature>
<name>A0A841THR5_9BACL</name>
<proteinExistence type="predicted"/>
<evidence type="ECO:0000313" key="2">
    <source>
        <dbReference type="EMBL" id="MBB6678778.1"/>
    </source>
</evidence>
<dbReference type="Proteomes" id="UP000574133">
    <property type="component" value="Unassembled WGS sequence"/>
</dbReference>
<comment type="caution">
    <text evidence="2">The sequence shown here is derived from an EMBL/GenBank/DDBJ whole genome shotgun (WGS) entry which is preliminary data.</text>
</comment>
<feature type="transmembrane region" description="Helical" evidence="1">
    <location>
        <begin position="208"/>
        <end position="225"/>
    </location>
</feature>
<dbReference type="RefSeq" id="WP_185180044.1">
    <property type="nucleotide sequence ID" value="NZ_CBCSEP010000003.1"/>
</dbReference>
<keyword evidence="1" id="KW-1133">Transmembrane helix</keyword>
<protein>
    <recommendedName>
        <fullName evidence="4">Glycosyltransferase RgtA/B/C/D-like domain-containing protein</fullName>
    </recommendedName>
</protein>
<keyword evidence="1" id="KW-0472">Membrane</keyword>